<keyword evidence="8" id="KW-0677">Repeat</keyword>
<dbReference type="AlphaFoldDB" id="A0A5M9JLL6"/>
<keyword evidence="9 15" id="KW-0156">Chromatin regulator</keyword>
<evidence type="ECO:0000256" key="8">
    <source>
        <dbReference type="ARBA" id="ARBA00022737"/>
    </source>
</evidence>
<proteinExistence type="inferred from homology"/>
<dbReference type="GO" id="GO:0000077">
    <property type="term" value="P:DNA damage checkpoint signaling"/>
    <property type="evidence" value="ECO:0007669"/>
    <property type="project" value="InterPro"/>
</dbReference>
<comment type="function">
    <text evidence="1 15">Histone methyltransferase that specifically trimethylates histone H3 to form H3K79me3. This methylation is required for telomere silencing and for the pachytene checkpoint during the meiotic cell cycle by allowing the recruitment of RAD9 to double strand breaks. Nucleosomes are preferred as substrate compared to free histone.</text>
</comment>
<keyword evidence="12 15" id="KW-0539">Nucleus</keyword>
<keyword evidence="5 15" id="KW-0489">Methyltransferase</keyword>
<dbReference type="GO" id="GO:0031509">
    <property type="term" value="P:subtelomeric heterochromatin formation"/>
    <property type="evidence" value="ECO:0007669"/>
    <property type="project" value="InterPro"/>
</dbReference>
<reference evidence="19 20" key="1">
    <citation type="submission" date="2019-06" db="EMBL/GenBank/DDBJ databases">
        <title>Genome Sequence of the Brown Rot Fungal Pathogen Monilinia fructicola.</title>
        <authorList>
            <person name="De Miccolis Angelini R.M."/>
            <person name="Landi L."/>
            <person name="Abate D."/>
            <person name="Pollastro S."/>
            <person name="Romanazzi G."/>
            <person name="Faretra F."/>
        </authorList>
    </citation>
    <scope>NUCLEOTIDE SEQUENCE [LARGE SCALE GENOMIC DNA]</scope>
    <source>
        <strain evidence="19 20">Mfrc123</strain>
    </source>
</reference>
<evidence type="ECO:0000256" key="5">
    <source>
        <dbReference type="ARBA" id="ARBA00022603"/>
    </source>
</evidence>
<evidence type="ECO:0000256" key="10">
    <source>
        <dbReference type="ARBA" id="ARBA00023015"/>
    </source>
</evidence>
<dbReference type="InterPro" id="IPR025789">
    <property type="entry name" value="DOT1_dom"/>
</dbReference>
<comment type="subcellular location">
    <subcellularLocation>
        <location evidence="2 15">Nucleus</location>
    </subcellularLocation>
</comment>
<evidence type="ECO:0000256" key="16">
    <source>
        <dbReference type="PIRSR" id="PIRSR017570-1"/>
    </source>
</evidence>
<dbReference type="GO" id="GO:0032259">
    <property type="term" value="P:methylation"/>
    <property type="evidence" value="ECO:0007669"/>
    <property type="project" value="UniProtKB-KW"/>
</dbReference>
<keyword evidence="6 15" id="KW-0808">Transferase</keyword>
<dbReference type="PROSITE" id="PS51569">
    <property type="entry name" value="DOT1"/>
    <property type="match status" value="1"/>
</dbReference>
<dbReference type="Proteomes" id="UP000322873">
    <property type="component" value="Unassembled WGS sequence"/>
</dbReference>
<dbReference type="Gene3D" id="3.40.50.150">
    <property type="entry name" value="Vaccinia Virus protein VP39"/>
    <property type="match status" value="1"/>
</dbReference>
<evidence type="ECO:0000256" key="7">
    <source>
        <dbReference type="ARBA" id="ARBA00022691"/>
    </source>
</evidence>
<feature type="domain" description="DOT1" evidence="18">
    <location>
        <begin position="225"/>
        <end position="539"/>
    </location>
</feature>
<keyword evidence="7 15" id="KW-0949">S-adenosyl-L-methionine</keyword>
<feature type="binding site" evidence="16">
    <location>
        <position position="394"/>
    </location>
    <ligand>
        <name>S-adenosyl-L-methionine</name>
        <dbReference type="ChEBI" id="CHEBI:59789"/>
    </ligand>
</feature>
<evidence type="ECO:0000256" key="2">
    <source>
        <dbReference type="ARBA" id="ARBA00004123"/>
    </source>
</evidence>
<dbReference type="GO" id="GO:0006281">
    <property type="term" value="P:DNA repair"/>
    <property type="evidence" value="ECO:0007669"/>
    <property type="project" value="InterPro"/>
</dbReference>
<keyword evidence="10 15" id="KW-0805">Transcription regulation</keyword>
<dbReference type="PANTHER" id="PTHR21451">
    <property type="entry name" value="HISTONE H3 METHYLTRANSFERASE"/>
    <property type="match status" value="1"/>
</dbReference>
<evidence type="ECO:0000256" key="3">
    <source>
        <dbReference type="ARBA" id="ARBA00012190"/>
    </source>
</evidence>
<evidence type="ECO:0000313" key="19">
    <source>
        <dbReference type="EMBL" id="KAA8567935.1"/>
    </source>
</evidence>
<evidence type="ECO:0000256" key="12">
    <source>
        <dbReference type="ARBA" id="ARBA00023242"/>
    </source>
</evidence>
<dbReference type="InterPro" id="IPR030445">
    <property type="entry name" value="H3-K79_meTrfase"/>
</dbReference>
<keyword evidence="20" id="KW-1185">Reference proteome</keyword>
<dbReference type="SUPFAM" id="SSF53335">
    <property type="entry name" value="S-adenosyl-L-methionine-dependent methyltransferases"/>
    <property type="match status" value="1"/>
</dbReference>
<dbReference type="GO" id="GO:0000786">
    <property type="term" value="C:nucleosome"/>
    <property type="evidence" value="ECO:0007669"/>
    <property type="project" value="InterPro"/>
</dbReference>
<dbReference type="Pfam" id="PF08123">
    <property type="entry name" value="DOT1"/>
    <property type="match status" value="1"/>
</dbReference>
<dbReference type="PIRSF" id="PIRSF017570">
    <property type="entry name" value="Histone_H3-K79_MeTrfase"/>
    <property type="match status" value="1"/>
</dbReference>
<evidence type="ECO:0000256" key="4">
    <source>
        <dbReference type="ARBA" id="ARBA00020987"/>
    </source>
</evidence>
<dbReference type="CDD" id="cd02440">
    <property type="entry name" value="AdoMet_MTases"/>
    <property type="match status" value="1"/>
</dbReference>
<name>A0A5M9JLL6_MONFR</name>
<evidence type="ECO:0000256" key="9">
    <source>
        <dbReference type="ARBA" id="ARBA00022853"/>
    </source>
</evidence>
<evidence type="ECO:0000259" key="18">
    <source>
        <dbReference type="PROSITE" id="PS51569"/>
    </source>
</evidence>
<feature type="binding site" evidence="16">
    <location>
        <begin position="368"/>
        <end position="377"/>
    </location>
    <ligand>
        <name>S-adenosyl-L-methionine</name>
        <dbReference type="ChEBI" id="CHEBI:59789"/>
    </ligand>
</feature>
<feature type="region of interest" description="Disordered" evidence="17">
    <location>
        <begin position="15"/>
        <end position="105"/>
    </location>
</feature>
<evidence type="ECO:0000256" key="6">
    <source>
        <dbReference type="ARBA" id="ARBA00022679"/>
    </source>
</evidence>
<evidence type="ECO:0000256" key="11">
    <source>
        <dbReference type="ARBA" id="ARBA00023163"/>
    </source>
</evidence>
<dbReference type="PANTHER" id="PTHR21451:SF0">
    <property type="entry name" value="HISTONE-LYSINE N-METHYLTRANSFERASE, H3 LYSINE-79 SPECIFIC"/>
    <property type="match status" value="1"/>
</dbReference>
<dbReference type="VEuPathDB" id="FungiDB:MFRU_010g00180"/>
<accession>A0A5M9JLL6</accession>
<dbReference type="GO" id="GO:0005634">
    <property type="term" value="C:nucleus"/>
    <property type="evidence" value="ECO:0007669"/>
    <property type="project" value="UniProtKB-SubCell"/>
</dbReference>
<evidence type="ECO:0000256" key="13">
    <source>
        <dbReference type="ARBA" id="ARBA00029821"/>
    </source>
</evidence>
<comment type="similarity">
    <text evidence="15">Belongs to the class I-like SAM-binding methyltransferase superfamily. DOT1 family.</text>
</comment>
<organism evidence="19 20">
    <name type="scientific">Monilinia fructicola</name>
    <name type="common">Brown rot fungus</name>
    <name type="synonym">Ciboria fructicola</name>
    <dbReference type="NCBI Taxonomy" id="38448"/>
    <lineage>
        <taxon>Eukaryota</taxon>
        <taxon>Fungi</taxon>
        <taxon>Dikarya</taxon>
        <taxon>Ascomycota</taxon>
        <taxon>Pezizomycotina</taxon>
        <taxon>Leotiomycetes</taxon>
        <taxon>Helotiales</taxon>
        <taxon>Sclerotiniaceae</taxon>
        <taxon>Monilinia</taxon>
    </lineage>
</organism>
<comment type="caution">
    <text evidence="19">The sequence shown here is derived from an EMBL/GenBank/DDBJ whole genome shotgun (WGS) entry which is preliminary data.</text>
</comment>
<evidence type="ECO:0000256" key="17">
    <source>
        <dbReference type="SAM" id="MobiDB-lite"/>
    </source>
</evidence>
<dbReference type="GO" id="GO:0000781">
    <property type="term" value="C:chromosome, telomeric region"/>
    <property type="evidence" value="ECO:0007669"/>
    <property type="project" value="GOC"/>
</dbReference>
<evidence type="ECO:0000256" key="14">
    <source>
        <dbReference type="ARBA" id="ARBA00047770"/>
    </source>
</evidence>
<dbReference type="EMBL" id="VICG01000010">
    <property type="protein sequence ID" value="KAA8567935.1"/>
    <property type="molecule type" value="Genomic_DNA"/>
</dbReference>
<dbReference type="GO" id="GO:0042393">
    <property type="term" value="F:histone binding"/>
    <property type="evidence" value="ECO:0007669"/>
    <property type="project" value="InterPro"/>
</dbReference>
<dbReference type="OrthoDB" id="443402at2759"/>
<evidence type="ECO:0000313" key="20">
    <source>
        <dbReference type="Proteomes" id="UP000322873"/>
    </source>
</evidence>
<comment type="catalytic activity">
    <reaction evidence="14 15">
        <text>L-lysyl(79)-[histone H3] + 3 S-adenosyl-L-methionine = N(6),N(6),N(6)-trimethyl-L-lysyl(79)-[histone H3] + 3 S-adenosyl-L-homocysteine + 3 H(+)</text>
        <dbReference type="Rhea" id="RHEA:60328"/>
        <dbReference type="Rhea" id="RHEA-COMP:15549"/>
        <dbReference type="Rhea" id="RHEA-COMP:15552"/>
        <dbReference type="ChEBI" id="CHEBI:15378"/>
        <dbReference type="ChEBI" id="CHEBI:29969"/>
        <dbReference type="ChEBI" id="CHEBI:57856"/>
        <dbReference type="ChEBI" id="CHEBI:59789"/>
        <dbReference type="ChEBI" id="CHEBI:61961"/>
        <dbReference type="EC" id="2.1.1.360"/>
    </reaction>
</comment>
<sequence length="549" mass="61487">MDFLGLGHKFATLKPLAPVYKTEKVPARPKLPNRTSSSNLRNGAPPPSVADARGRLAVPSSATGPGKKRKEREISGGRAPGKVSHPKIRRSPSHQPLESDSDSDEEIAIPAKKVKSENMEVDLKRSLKDKNAFLTQADDNQDSEYKMIHAADVMITKRRAKRGDKVGDRKKEEGEVVLLRYPSVSRKERYQLISGGEIIDPIPEELINPYEEIYEIAEIVKDEYMTKEQAIPFGDEHSGILRQVYKAKNIISKTLREEKPHKSKDKAKLKELKDRLLEFKDAVGVYNEALGTLTRNGSLANNLDKKHSLSSRLHGMVLKQVYDRAISPQVELVTKYKNGTDYVFGELHFPFISRILKEDTGMKADQVFVDLGSGVGNVVLQAALQIGCESWGCEIMPNCCKLASIQKTEFFARCRAWGLSTGSVNLEEGNFLENRKIHEAMKRADVILVNNEVFNPALNQSLVDLFLDLKEGCKIVSLKSFVPEGHVINDYNLHNPRNLLQVEKKEFASGDVSWMTGGGNYYVATKDSSIVANYHKSSEERRTRGARVR</sequence>
<dbReference type="EC" id="2.1.1.360" evidence="3 15"/>
<gene>
    <name evidence="19" type="ORF">EYC84_008372</name>
</gene>
<keyword evidence="11 15" id="KW-0804">Transcription</keyword>
<dbReference type="GO" id="GO:0140956">
    <property type="term" value="F:histone H3K79 trimethyltransferase activity"/>
    <property type="evidence" value="ECO:0007669"/>
    <property type="project" value="UniProtKB-EC"/>
</dbReference>
<dbReference type="InterPro" id="IPR021162">
    <property type="entry name" value="Dot1"/>
</dbReference>
<evidence type="ECO:0000256" key="1">
    <source>
        <dbReference type="ARBA" id="ARBA00003482"/>
    </source>
</evidence>
<dbReference type="InterPro" id="IPR029063">
    <property type="entry name" value="SAM-dependent_MTases_sf"/>
</dbReference>
<evidence type="ECO:0000256" key="15">
    <source>
        <dbReference type="PIRNR" id="PIRNR017570"/>
    </source>
</evidence>
<dbReference type="FunFam" id="3.40.50.150:FF:000033">
    <property type="entry name" value="Histone-lysine N-methyltransferase, H3 lysine-79 specific"/>
    <property type="match status" value="1"/>
</dbReference>
<protein>
    <recommendedName>
        <fullName evidence="4 15">Histone-lysine N-methyltransferase, H3 lysine-79 specific</fullName>
        <ecNumber evidence="3 15">2.1.1.360</ecNumber>
    </recommendedName>
    <alternativeName>
        <fullName evidence="13 15">Histone H3-K79 methyltransferase</fullName>
    </alternativeName>
</protein>